<feature type="region of interest" description="Disordered" evidence="6">
    <location>
        <begin position="860"/>
        <end position="884"/>
    </location>
</feature>
<dbReference type="InterPro" id="IPR004477">
    <property type="entry name" value="ComEC_N"/>
</dbReference>
<feature type="domain" description="Metallo-beta-lactamase" evidence="8">
    <location>
        <begin position="610"/>
        <end position="805"/>
    </location>
</feature>
<dbReference type="Proteomes" id="UP000192911">
    <property type="component" value="Unassembled WGS sequence"/>
</dbReference>
<sequence>MRLVLCAFALGVVLLQQQPTLPGTLAWCLGAISFAALVAAGCAVDTLCRRRHPWGETSRGVLGAMRSAAPLAAFAAFAAAAALAGYGYAAWRADLRMRDALPEALEGRELVLVGHVRGLPVRERSHVRFVLAVDVEDARRRTGLPHFPRRVQLSWPQRAGLAPPLVPGDRWQLTVRLKRAYGNANPGGRDAQAAFFARGVRAAGAVVAPSAARRLAGGEGGLPSAIDRRRMALAERIDAVLGKAAHRGIVTALAIGAQEAIGAEDRAALRRTGTSHLVAISGLHIGLVAGIAAGVSAWLWRRSCLIGRFLARRSALEWPLVVPVPLVAVLAGTLCAAFYAALAGFNVPAQRAFWMLCVVAAAFALGRNVVPSVVLAWAAALVLLVDPWAVLGPGFWLSFGAVAVISFALQTRMRSARAGELAGACGFDADDMGDGARTDGEWWRRWCLLARRHAATMRERIATACHAQYAVTIGLAPLTAYWFSEVPLLGPAANALAVPWVSALVTPLVIVAVILPAPLDAAAFELAHTLLAPLMRLLQRLAEPAWAQWRIARPSVWAMALAALGVVWVLMPRGWPLRIAAPLAWLPLVWPVPSGPPHGAFRLTALDVGQGSAILVETARHALLFDAGPGPESTHAGERIVAPYLRANGVPVLDAIVVSHGDADHAGGVPAVLADAQVLQLMGGLPPESTLWREARAWGADALRCVAGQRWRWDGVDFSVLWPEAGPLPGKANAQSCVLKVEAAGGRALLTGDIDAAVERRLVARASDALKAEVLIVAHHGSKTSSTELFLDSVKPRIAVFQVGYRNRFGHPHPAVWSRFAARGIELARTDRDGAVRVEVAPHGPTLERHRDTHRRYWMEGRENETNEAGRVPRRSSEPGGSQA</sequence>
<dbReference type="OrthoDB" id="9761531at2"/>
<dbReference type="CDD" id="cd07731">
    <property type="entry name" value="ComA-like_MBL-fold"/>
    <property type="match status" value="1"/>
</dbReference>
<keyword evidence="5 7" id="KW-0472">Membrane</keyword>
<dbReference type="InterPro" id="IPR035681">
    <property type="entry name" value="ComA-like_MBL"/>
</dbReference>
<evidence type="ECO:0000256" key="1">
    <source>
        <dbReference type="ARBA" id="ARBA00004651"/>
    </source>
</evidence>
<dbReference type="InterPro" id="IPR004797">
    <property type="entry name" value="Competence_ComEC/Rec2"/>
</dbReference>
<evidence type="ECO:0000256" key="3">
    <source>
        <dbReference type="ARBA" id="ARBA00022692"/>
    </source>
</evidence>
<dbReference type="PANTHER" id="PTHR30619:SF1">
    <property type="entry name" value="RECOMBINATION PROTEIN 2"/>
    <property type="match status" value="1"/>
</dbReference>
<dbReference type="Pfam" id="PF00753">
    <property type="entry name" value="Lactamase_B"/>
    <property type="match status" value="1"/>
</dbReference>
<feature type="transmembrane region" description="Helical" evidence="7">
    <location>
        <begin position="353"/>
        <end position="382"/>
    </location>
</feature>
<dbReference type="EMBL" id="FXAH01000003">
    <property type="protein sequence ID" value="SMF14762.1"/>
    <property type="molecule type" value="Genomic_DNA"/>
</dbReference>
<dbReference type="InterPro" id="IPR036866">
    <property type="entry name" value="RibonucZ/Hydroxyglut_hydro"/>
</dbReference>
<proteinExistence type="predicted"/>
<feature type="transmembrane region" description="Helical" evidence="7">
    <location>
        <begin position="495"/>
        <end position="515"/>
    </location>
</feature>
<dbReference type="PANTHER" id="PTHR30619">
    <property type="entry name" value="DNA INTERNALIZATION/COMPETENCE PROTEIN COMEC/REC2"/>
    <property type="match status" value="1"/>
</dbReference>
<dbReference type="SMART" id="SM00849">
    <property type="entry name" value="Lactamase_B"/>
    <property type="match status" value="1"/>
</dbReference>
<feature type="transmembrane region" description="Helical" evidence="7">
    <location>
        <begin position="388"/>
        <end position="409"/>
    </location>
</feature>
<dbReference type="Gene3D" id="3.60.15.10">
    <property type="entry name" value="Ribonuclease Z/Hydroxyacylglutathione hydrolase-like"/>
    <property type="match status" value="1"/>
</dbReference>
<dbReference type="STRING" id="28094.SAMN06295900_103130"/>
<evidence type="ECO:0000256" key="4">
    <source>
        <dbReference type="ARBA" id="ARBA00022989"/>
    </source>
</evidence>
<gene>
    <name evidence="9" type="ORF">SAMN06295900_103130</name>
</gene>
<keyword evidence="2" id="KW-1003">Cell membrane</keyword>
<keyword evidence="10" id="KW-1185">Reference proteome</keyword>
<comment type="subcellular location">
    <subcellularLocation>
        <location evidence="1">Cell membrane</location>
        <topology evidence="1">Multi-pass membrane protein</topology>
    </subcellularLocation>
</comment>
<dbReference type="RefSeq" id="WP_085225762.1">
    <property type="nucleotide sequence ID" value="NZ_BSQD01000003.1"/>
</dbReference>
<evidence type="ECO:0000256" key="2">
    <source>
        <dbReference type="ARBA" id="ARBA00022475"/>
    </source>
</evidence>
<keyword evidence="4 7" id="KW-1133">Transmembrane helix</keyword>
<dbReference type="NCBIfam" id="TIGR00361">
    <property type="entry name" value="ComEC_Rec2"/>
    <property type="match status" value="1"/>
</dbReference>
<accession>A0A1X7DGR2</accession>
<evidence type="ECO:0000256" key="6">
    <source>
        <dbReference type="SAM" id="MobiDB-lite"/>
    </source>
</evidence>
<feature type="transmembrane region" description="Helical" evidence="7">
    <location>
        <begin position="68"/>
        <end position="89"/>
    </location>
</feature>
<evidence type="ECO:0000256" key="7">
    <source>
        <dbReference type="SAM" id="Phobius"/>
    </source>
</evidence>
<dbReference type="Pfam" id="PF03772">
    <property type="entry name" value="Competence"/>
    <property type="match status" value="1"/>
</dbReference>
<evidence type="ECO:0000313" key="10">
    <source>
        <dbReference type="Proteomes" id="UP000192911"/>
    </source>
</evidence>
<dbReference type="GeneID" id="95548658"/>
<feature type="transmembrane region" description="Helical" evidence="7">
    <location>
        <begin position="320"/>
        <end position="341"/>
    </location>
</feature>
<name>A0A1X7DGR2_TRICW</name>
<organism evidence="9 10">
    <name type="scientific">Trinickia caryophylli</name>
    <name type="common">Paraburkholderia caryophylli</name>
    <dbReference type="NCBI Taxonomy" id="28094"/>
    <lineage>
        <taxon>Bacteria</taxon>
        <taxon>Pseudomonadati</taxon>
        <taxon>Pseudomonadota</taxon>
        <taxon>Betaproteobacteria</taxon>
        <taxon>Burkholderiales</taxon>
        <taxon>Burkholderiaceae</taxon>
        <taxon>Trinickia</taxon>
    </lineage>
</organism>
<dbReference type="GO" id="GO:0030420">
    <property type="term" value="P:establishment of competence for transformation"/>
    <property type="evidence" value="ECO:0007669"/>
    <property type="project" value="InterPro"/>
</dbReference>
<feature type="transmembrane region" description="Helical" evidence="7">
    <location>
        <begin position="461"/>
        <end position="483"/>
    </location>
</feature>
<feature type="transmembrane region" description="Helical" evidence="7">
    <location>
        <begin position="277"/>
        <end position="300"/>
    </location>
</feature>
<evidence type="ECO:0000259" key="8">
    <source>
        <dbReference type="SMART" id="SM00849"/>
    </source>
</evidence>
<feature type="transmembrane region" description="Helical" evidence="7">
    <location>
        <begin position="551"/>
        <end position="571"/>
    </location>
</feature>
<dbReference type="NCBIfam" id="TIGR00360">
    <property type="entry name" value="ComEC_N-term"/>
    <property type="match status" value="1"/>
</dbReference>
<reference evidence="10" key="1">
    <citation type="submission" date="2017-04" db="EMBL/GenBank/DDBJ databases">
        <authorList>
            <person name="Varghese N."/>
            <person name="Submissions S."/>
        </authorList>
    </citation>
    <scope>NUCLEOTIDE SEQUENCE [LARGE SCALE GENOMIC DNA]</scope>
    <source>
        <strain evidence="10">Ballard 720</strain>
    </source>
</reference>
<keyword evidence="3 7" id="KW-0812">Transmembrane</keyword>
<evidence type="ECO:0000256" key="5">
    <source>
        <dbReference type="ARBA" id="ARBA00023136"/>
    </source>
</evidence>
<dbReference type="InterPro" id="IPR025405">
    <property type="entry name" value="DUF4131"/>
</dbReference>
<dbReference type="GO" id="GO:0005886">
    <property type="term" value="C:plasma membrane"/>
    <property type="evidence" value="ECO:0007669"/>
    <property type="project" value="UniProtKB-SubCell"/>
</dbReference>
<dbReference type="SUPFAM" id="SSF56281">
    <property type="entry name" value="Metallo-hydrolase/oxidoreductase"/>
    <property type="match status" value="1"/>
</dbReference>
<dbReference type="AlphaFoldDB" id="A0A1X7DGR2"/>
<protein>
    <submittedName>
        <fullName evidence="9">Competence protein ComEC</fullName>
    </submittedName>
</protein>
<dbReference type="InterPro" id="IPR052159">
    <property type="entry name" value="Competence_DNA_uptake"/>
</dbReference>
<dbReference type="InterPro" id="IPR001279">
    <property type="entry name" value="Metallo-B-lactamas"/>
</dbReference>
<evidence type="ECO:0000313" key="9">
    <source>
        <dbReference type="EMBL" id="SMF14762.1"/>
    </source>
</evidence>
<dbReference type="Pfam" id="PF13567">
    <property type="entry name" value="DUF4131"/>
    <property type="match status" value="1"/>
</dbReference>